<dbReference type="Proteomes" id="UP001652628">
    <property type="component" value="Unplaced"/>
</dbReference>
<sequence>MSLIESIPINTYRNYLNILNDSSTKEELKLKATQELSENFEMILQSPAYPSFLDNSLKIFMRILQDGEPQFVQENTMQHIRKLILELIHRLPITESLRQHVKSIITMMLKILKTDNEENVLVSLRIIIELHKHFRPSFNPEIQLFLGFVKDIYTNLPNHLPSIFETSSDIWITDLKDLNFEVLLSEAYSTRAIHVEKQLDSNSQPQLYNLLPRGMLSLKVLQELPIIVVLMYQIYKNAVHQEVSEFIPLILTTINLQPTAMQRNSPQKEIFVDFMGAQIKTLSFLAYIVRIFQNSFLQLKNYLTTTCLSEKASHWNLFAL</sequence>
<organism evidence="1 2">
    <name type="scientific">Drosophila suzukii</name>
    <name type="common">Spotted-wing drosophila fruit fly</name>
    <dbReference type="NCBI Taxonomy" id="28584"/>
    <lineage>
        <taxon>Eukaryota</taxon>
        <taxon>Metazoa</taxon>
        <taxon>Ecdysozoa</taxon>
        <taxon>Arthropoda</taxon>
        <taxon>Hexapoda</taxon>
        <taxon>Insecta</taxon>
        <taxon>Pterygota</taxon>
        <taxon>Neoptera</taxon>
        <taxon>Endopterygota</taxon>
        <taxon>Diptera</taxon>
        <taxon>Brachycera</taxon>
        <taxon>Muscomorpha</taxon>
        <taxon>Ephydroidea</taxon>
        <taxon>Drosophilidae</taxon>
        <taxon>Drosophila</taxon>
        <taxon>Sophophora</taxon>
    </lineage>
</organism>
<name>A0ABM4TZB7_DROSZ</name>
<dbReference type="InterPro" id="IPR016024">
    <property type="entry name" value="ARM-type_fold"/>
</dbReference>
<reference evidence="2" key="1">
    <citation type="submission" date="2025-08" db="UniProtKB">
        <authorList>
            <consortium name="RefSeq"/>
        </authorList>
    </citation>
    <scope>IDENTIFICATION</scope>
</reference>
<protein>
    <submittedName>
        <fullName evidence="2">Transcription-associated protein 1 isoform X21</fullName>
    </submittedName>
</protein>
<gene>
    <name evidence="2" type="primary">Nipped-A</name>
</gene>
<evidence type="ECO:0000313" key="2">
    <source>
        <dbReference type="RefSeq" id="XP_070855300.1"/>
    </source>
</evidence>
<proteinExistence type="predicted"/>
<evidence type="ECO:0000313" key="1">
    <source>
        <dbReference type="Proteomes" id="UP001652628"/>
    </source>
</evidence>
<dbReference type="SUPFAM" id="SSF48371">
    <property type="entry name" value="ARM repeat"/>
    <property type="match status" value="1"/>
</dbReference>
<dbReference type="RefSeq" id="XP_070855300.1">
    <property type="nucleotide sequence ID" value="XM_070999199.1"/>
</dbReference>
<accession>A0ABM4TZB7</accession>
<dbReference type="GeneID" id="139354930"/>
<keyword evidence="1" id="KW-1185">Reference proteome</keyword>